<dbReference type="RefSeq" id="XP_056551587.1">
    <property type="nucleotide sequence ID" value="XM_056702587.1"/>
</dbReference>
<protein>
    <submittedName>
        <fullName evidence="2">Uncharacterized protein</fullName>
    </submittedName>
</protein>
<comment type="caution">
    <text evidence="2">The sequence shown here is derived from an EMBL/GenBank/DDBJ whole genome shotgun (WGS) entry which is preliminary data.</text>
</comment>
<organism evidence="2 3">
    <name type="scientific">Penicillium cataractarum</name>
    <dbReference type="NCBI Taxonomy" id="2100454"/>
    <lineage>
        <taxon>Eukaryota</taxon>
        <taxon>Fungi</taxon>
        <taxon>Dikarya</taxon>
        <taxon>Ascomycota</taxon>
        <taxon>Pezizomycotina</taxon>
        <taxon>Eurotiomycetes</taxon>
        <taxon>Eurotiomycetidae</taxon>
        <taxon>Eurotiales</taxon>
        <taxon>Aspergillaceae</taxon>
        <taxon>Penicillium</taxon>
    </lineage>
</organism>
<reference evidence="2" key="2">
    <citation type="journal article" date="2023" name="IMA Fungus">
        <title>Comparative genomic study of the Penicillium genus elucidates a diverse pangenome and 15 lateral gene transfer events.</title>
        <authorList>
            <person name="Petersen C."/>
            <person name="Sorensen T."/>
            <person name="Nielsen M.R."/>
            <person name="Sondergaard T.E."/>
            <person name="Sorensen J.L."/>
            <person name="Fitzpatrick D.A."/>
            <person name="Frisvad J.C."/>
            <person name="Nielsen K.L."/>
        </authorList>
    </citation>
    <scope>NUCLEOTIDE SEQUENCE</scope>
    <source>
        <strain evidence="2">IBT 29864</strain>
    </source>
</reference>
<gene>
    <name evidence="2" type="ORF">N7496_009674</name>
</gene>
<dbReference type="GeneID" id="81441766"/>
<sequence length="123" mass="13308">MCTLWWQPRGPKLSANAAVRVIRELSRRGVSDENRIRHLEELRSARAARDAPGSPGPLTGAPLVPSPSLRLPPPPTDAPAPDHAALLEMVQTLSKQVEVLGSLLEQSNKDKGKGKSTDSMEED</sequence>
<dbReference type="EMBL" id="JAPZBS010000008">
    <property type="protein sequence ID" value="KAJ5363961.1"/>
    <property type="molecule type" value="Genomic_DNA"/>
</dbReference>
<name>A0A9W9RPD6_9EURO</name>
<evidence type="ECO:0000313" key="3">
    <source>
        <dbReference type="Proteomes" id="UP001147782"/>
    </source>
</evidence>
<feature type="region of interest" description="Disordered" evidence="1">
    <location>
        <begin position="41"/>
        <end position="83"/>
    </location>
</feature>
<dbReference type="AlphaFoldDB" id="A0A9W9RPD6"/>
<reference evidence="2" key="1">
    <citation type="submission" date="2022-11" db="EMBL/GenBank/DDBJ databases">
        <authorList>
            <person name="Petersen C."/>
        </authorList>
    </citation>
    <scope>NUCLEOTIDE SEQUENCE</scope>
    <source>
        <strain evidence="2">IBT 29864</strain>
    </source>
</reference>
<keyword evidence="3" id="KW-1185">Reference proteome</keyword>
<evidence type="ECO:0000313" key="2">
    <source>
        <dbReference type="EMBL" id="KAJ5363961.1"/>
    </source>
</evidence>
<accession>A0A9W9RPD6</accession>
<feature type="region of interest" description="Disordered" evidence="1">
    <location>
        <begin position="101"/>
        <end position="123"/>
    </location>
</feature>
<proteinExistence type="predicted"/>
<dbReference type="Proteomes" id="UP001147782">
    <property type="component" value="Unassembled WGS sequence"/>
</dbReference>
<feature type="compositionally biased region" description="Basic and acidic residues" evidence="1">
    <location>
        <begin position="107"/>
        <end position="123"/>
    </location>
</feature>
<evidence type="ECO:0000256" key="1">
    <source>
        <dbReference type="SAM" id="MobiDB-lite"/>
    </source>
</evidence>